<feature type="chain" id="PRO_5044577724" description="SIMPL domain-containing protein" evidence="1">
    <location>
        <begin position="29"/>
        <end position="246"/>
    </location>
</feature>
<reference evidence="2 5" key="2">
    <citation type="submission" date="2018-01" db="EMBL/GenBank/DDBJ databases">
        <title>Complete genome sequence of Caulobacter flavus RHGG3.</title>
        <authorList>
            <person name="Yang E."/>
        </authorList>
    </citation>
    <scope>NUCLEOTIDE SEQUENCE [LARGE SCALE GENOMIC DNA]</scope>
    <source>
        <strain evidence="2 5">RHGG3</strain>
    </source>
</reference>
<evidence type="ECO:0008006" key="6">
    <source>
        <dbReference type="Google" id="ProtNLM"/>
    </source>
</evidence>
<dbReference type="RefSeq" id="WP_101714737.1">
    <property type="nucleotide sequence ID" value="NZ_CP026100.1"/>
</dbReference>
<dbReference type="Gene3D" id="3.30.70.2970">
    <property type="entry name" value="Protein of unknown function (DUF541), domain 2"/>
    <property type="match status" value="1"/>
</dbReference>
<organism evidence="3 4">
    <name type="scientific">Caulobacter flavus</name>
    <dbReference type="NCBI Taxonomy" id="1679497"/>
    <lineage>
        <taxon>Bacteria</taxon>
        <taxon>Pseudomonadati</taxon>
        <taxon>Pseudomonadota</taxon>
        <taxon>Alphaproteobacteria</taxon>
        <taxon>Caulobacterales</taxon>
        <taxon>Caulobacteraceae</taxon>
        <taxon>Caulobacter</taxon>
    </lineage>
</organism>
<proteinExistence type="predicted"/>
<dbReference type="AlphaFoldDB" id="A0A2N5CPA9"/>
<dbReference type="PANTHER" id="PTHR34387">
    <property type="entry name" value="SLR1258 PROTEIN"/>
    <property type="match status" value="1"/>
</dbReference>
<feature type="signal peptide" evidence="1">
    <location>
        <begin position="1"/>
        <end position="28"/>
    </location>
</feature>
<dbReference type="EMBL" id="CP026100">
    <property type="protein sequence ID" value="AYV48504.1"/>
    <property type="molecule type" value="Genomic_DNA"/>
</dbReference>
<dbReference type="Proteomes" id="UP000281192">
    <property type="component" value="Chromosome"/>
</dbReference>
<keyword evidence="1" id="KW-0732">Signal</keyword>
<dbReference type="Proteomes" id="UP000234483">
    <property type="component" value="Unassembled WGS sequence"/>
</dbReference>
<name>A0A2N5CPA9_9CAUL</name>
<evidence type="ECO:0000313" key="3">
    <source>
        <dbReference type="EMBL" id="PLR08780.1"/>
    </source>
</evidence>
<dbReference type="OrthoDB" id="9813144at2"/>
<evidence type="ECO:0000313" key="2">
    <source>
        <dbReference type="EMBL" id="AYV48504.1"/>
    </source>
</evidence>
<reference evidence="3 4" key="1">
    <citation type="submission" date="2017-12" db="EMBL/GenBank/DDBJ databases">
        <title>The genome sequence of Caulobacter flavus CGMCC1 15093.</title>
        <authorList>
            <person name="Gao J."/>
            <person name="Mao X."/>
            <person name="Sun J."/>
        </authorList>
    </citation>
    <scope>NUCLEOTIDE SEQUENCE [LARGE SCALE GENOMIC DNA]</scope>
    <source>
        <strain evidence="3 4">CGMCC1 15093</strain>
    </source>
</reference>
<evidence type="ECO:0000256" key="1">
    <source>
        <dbReference type="SAM" id="SignalP"/>
    </source>
</evidence>
<dbReference type="KEGG" id="cfh:C1707_20805"/>
<accession>A0A2N5CPA9</accession>
<dbReference type="InterPro" id="IPR007497">
    <property type="entry name" value="SIMPL/DUF541"/>
</dbReference>
<dbReference type="GO" id="GO:0006974">
    <property type="term" value="P:DNA damage response"/>
    <property type="evidence" value="ECO:0007669"/>
    <property type="project" value="TreeGrafter"/>
</dbReference>
<sequence length="246" mass="25360">MIRTRSTVPALIAAGVAVLAVSAVPAAAQTDGDAAFRATTFNLSAAGETAVAPDMATITLGVQTEGASAAAALSANGAAMNKVMAALKKAGVAERDIQTSNLNVNPQYVYEQNQPPRLTGYQASNQVTILARDLSKLGQTVDAAASAGANTVSGISFGLQNPQKAEDEARVKAVEALKAKSDLYARATGYKVVRLVSLNEAGGYTPSPQPVPMFAMAKREMADSTAISGGELKVRIEVSATYEARQ</sequence>
<dbReference type="Pfam" id="PF04402">
    <property type="entry name" value="SIMPL"/>
    <property type="match status" value="1"/>
</dbReference>
<keyword evidence="5" id="KW-1185">Reference proteome</keyword>
<evidence type="ECO:0000313" key="5">
    <source>
        <dbReference type="Proteomes" id="UP000281192"/>
    </source>
</evidence>
<gene>
    <name evidence="2" type="ORF">C1707_20805</name>
    <name evidence="3" type="ORF">CFHF_20265</name>
</gene>
<dbReference type="PANTHER" id="PTHR34387:SF1">
    <property type="entry name" value="PERIPLASMIC IMMUNOGENIC PROTEIN"/>
    <property type="match status" value="1"/>
</dbReference>
<protein>
    <recommendedName>
        <fullName evidence="6">SIMPL domain-containing protein</fullName>
    </recommendedName>
</protein>
<dbReference type="EMBL" id="PJRQ01000041">
    <property type="protein sequence ID" value="PLR08780.1"/>
    <property type="molecule type" value="Genomic_DNA"/>
</dbReference>
<dbReference type="Gene3D" id="3.30.110.170">
    <property type="entry name" value="Protein of unknown function (DUF541), domain 1"/>
    <property type="match status" value="1"/>
</dbReference>
<evidence type="ECO:0000313" key="4">
    <source>
        <dbReference type="Proteomes" id="UP000234483"/>
    </source>
</evidence>
<dbReference type="InterPro" id="IPR052022">
    <property type="entry name" value="26kDa_periplasmic_antigen"/>
</dbReference>